<dbReference type="Proteomes" id="UP000243650">
    <property type="component" value="Unassembled WGS sequence"/>
</dbReference>
<dbReference type="SUPFAM" id="SSF50952">
    <property type="entry name" value="Soluble quinoprotein glucose dehydrogenase"/>
    <property type="match status" value="1"/>
</dbReference>
<feature type="domain" description="Glucose/Sorbosone dehydrogenase" evidence="3">
    <location>
        <begin position="130"/>
        <end position="459"/>
    </location>
</feature>
<evidence type="ECO:0000259" key="3">
    <source>
        <dbReference type="Pfam" id="PF07995"/>
    </source>
</evidence>
<name>A0A2P6MJV7_ALKUR</name>
<dbReference type="InterPro" id="IPR011042">
    <property type="entry name" value="6-blade_b-propeller_TolB-like"/>
</dbReference>
<dbReference type="OrthoDB" id="9770043at2"/>
<dbReference type="AlphaFoldDB" id="A0A2P6MJV7"/>
<organism evidence="4 5">
    <name type="scientific">Alkalicoccus urumqiensis</name>
    <name type="common">Bacillus urumqiensis</name>
    <dbReference type="NCBI Taxonomy" id="1548213"/>
    <lineage>
        <taxon>Bacteria</taxon>
        <taxon>Bacillati</taxon>
        <taxon>Bacillota</taxon>
        <taxon>Bacilli</taxon>
        <taxon>Bacillales</taxon>
        <taxon>Bacillaceae</taxon>
        <taxon>Alkalicoccus</taxon>
    </lineage>
</organism>
<feature type="region of interest" description="Disordered" evidence="1">
    <location>
        <begin position="461"/>
        <end position="509"/>
    </location>
</feature>
<gene>
    <name evidence="4" type="ORF">C6I21_04175</name>
</gene>
<dbReference type="Gene3D" id="2.120.10.30">
    <property type="entry name" value="TolB, C-terminal domain"/>
    <property type="match status" value="1"/>
</dbReference>
<feature type="region of interest" description="Disordered" evidence="1">
    <location>
        <begin position="28"/>
        <end position="117"/>
    </location>
</feature>
<dbReference type="PANTHER" id="PTHR19328:SF75">
    <property type="entry name" value="ALDOSE SUGAR DEHYDROGENASE YLII"/>
    <property type="match status" value="1"/>
</dbReference>
<dbReference type="InterPro" id="IPR011041">
    <property type="entry name" value="Quinoprot_gluc/sorb_DH_b-prop"/>
</dbReference>
<sequence>MKKMKRNGLMALSLSTVLVVAACGNEENTNEEAADNTNNTNEAAEENDGENADGNENAPAEENADENENDSTEENADEDAEENTVDDGSAEDQPKVTEFEPAFPEQTRAPEVETEAELNEEVVAEGLGVTWGMEEFDTNRLLITQRDEAGLHILDLEDGSVSDPIEGTPEVDNEAQGGLLDVTVAPDFDESRMVFLTFAQEVEGGTVTAVGKGALSEDESSLEDFEVIFQAEPAYDGSLHYGGRIIFDDEDNLFLTTGERSDDPIRERAQDLDAYLGKVIHITQDGEPVESNPFVEDEDALDGIYSYGHRNIQGVDFNPATGDLWIVEFGPEAGDELNIIEPGENYGWPVVSYGLEYSGEFVNEGISEHEEQGFVEPVYYWDPTSAPSGMSFYDNDAIPEWEDDLFIGGLAPNYVVRVVIEDDLIVGEERLLTDEGERFRDILVTEDGALIASTDGGKIYEVTSADEGASGENGEEDTGENTEEDTEADTEEGTEEDMEEDTAENNAAE</sequence>
<dbReference type="PROSITE" id="PS51257">
    <property type="entry name" value="PROKAR_LIPOPROTEIN"/>
    <property type="match status" value="1"/>
</dbReference>
<evidence type="ECO:0000313" key="5">
    <source>
        <dbReference type="Proteomes" id="UP000243650"/>
    </source>
</evidence>
<proteinExistence type="predicted"/>
<dbReference type="InterPro" id="IPR012938">
    <property type="entry name" value="Glc/Sorbosone_DH"/>
</dbReference>
<feature type="compositionally biased region" description="Acidic residues" evidence="1">
    <location>
        <begin position="473"/>
        <end position="503"/>
    </location>
</feature>
<dbReference type="RefSeq" id="WP_105958184.1">
    <property type="nucleotide sequence ID" value="NZ_PVNS01000003.1"/>
</dbReference>
<dbReference type="PANTHER" id="PTHR19328">
    <property type="entry name" value="HEDGEHOG-INTERACTING PROTEIN"/>
    <property type="match status" value="1"/>
</dbReference>
<protein>
    <submittedName>
        <fullName evidence="4">Glucose dehydrogenase</fullName>
    </submittedName>
</protein>
<feature type="chain" id="PRO_5038422956" evidence="2">
    <location>
        <begin position="22"/>
        <end position="509"/>
    </location>
</feature>
<feature type="signal peptide" evidence="2">
    <location>
        <begin position="1"/>
        <end position="21"/>
    </location>
</feature>
<evidence type="ECO:0000313" key="4">
    <source>
        <dbReference type="EMBL" id="PRO66548.1"/>
    </source>
</evidence>
<comment type="caution">
    <text evidence="4">The sequence shown here is derived from an EMBL/GenBank/DDBJ whole genome shotgun (WGS) entry which is preliminary data.</text>
</comment>
<dbReference type="EMBL" id="PVNS01000003">
    <property type="protein sequence ID" value="PRO66548.1"/>
    <property type="molecule type" value="Genomic_DNA"/>
</dbReference>
<feature type="compositionally biased region" description="Acidic residues" evidence="1">
    <location>
        <begin position="43"/>
        <end position="53"/>
    </location>
</feature>
<evidence type="ECO:0000256" key="2">
    <source>
        <dbReference type="SAM" id="SignalP"/>
    </source>
</evidence>
<feature type="compositionally biased region" description="Acidic residues" evidence="1">
    <location>
        <begin position="62"/>
        <end position="90"/>
    </location>
</feature>
<reference evidence="4 5" key="1">
    <citation type="submission" date="2018-03" db="EMBL/GenBank/DDBJ databases">
        <title>Bacillus urumqiensis sp. nov., a moderately haloalkaliphilic bacterium isolated from a salt lake.</title>
        <authorList>
            <person name="Zhao B."/>
            <person name="Liao Z."/>
        </authorList>
    </citation>
    <scope>NUCLEOTIDE SEQUENCE [LARGE SCALE GENOMIC DNA]</scope>
    <source>
        <strain evidence="4 5">BZ-SZ-XJ18</strain>
    </source>
</reference>
<evidence type="ECO:0000256" key="1">
    <source>
        <dbReference type="SAM" id="MobiDB-lite"/>
    </source>
</evidence>
<keyword evidence="5" id="KW-1185">Reference proteome</keyword>
<accession>A0A2P6MJV7</accession>
<dbReference type="Pfam" id="PF07995">
    <property type="entry name" value="GSDH"/>
    <property type="match status" value="1"/>
</dbReference>
<keyword evidence="2" id="KW-0732">Signal</keyword>